<dbReference type="RefSeq" id="WP_123212289.1">
    <property type="nucleotide sequence ID" value="NZ_RJVO01000006.1"/>
</dbReference>
<name>A0A3N0V798_9GAMM</name>
<accession>A0A3N0V798</accession>
<dbReference type="InterPro" id="IPR009826">
    <property type="entry name" value="DNA_circ_N"/>
</dbReference>
<dbReference type="AlphaFoldDB" id="A0A3N0V798"/>
<protein>
    <recommendedName>
        <fullName evidence="1">DNA circulation N-terminal domain-containing protein</fullName>
    </recommendedName>
</protein>
<feature type="domain" description="DNA circulation N-terminal" evidence="1">
    <location>
        <begin position="7"/>
        <end position="91"/>
    </location>
</feature>
<reference evidence="2 3" key="1">
    <citation type="submission" date="2018-10" db="EMBL/GenBank/DDBJ databases">
        <authorList>
            <person name="Chen W.-M."/>
        </authorList>
    </citation>
    <scope>NUCLEOTIDE SEQUENCE [LARGE SCALE GENOMIC DNA]</scope>
    <source>
        <strain evidence="2 3">THS-13</strain>
    </source>
</reference>
<gene>
    <name evidence="2" type="ORF">ED208_12675</name>
</gene>
<proteinExistence type="predicted"/>
<sequence length="360" mass="39734">MSWRDQLRPGAFRQVPFLVDRHDADWARSVAVHEYPGQNLPDTEDLGELATTFDVDAYVLGDDYMTQRDALVAALSEPGAGSLVHPYLGTVLVVVMGVRLREGNREGGLARFSIRFIRTAAIVPAVEVDTQEAVRETADLAQTASEPQFSRRWPSAAAVRGAVQRAINRVFGPLESLIGAAEDWRDTLQSIINQPAAIWARLTTDLKRIRALADFRRLWSFYDDSSEASHLLSEQMQVSAVIAACAWSAEQTWPSYDEAEAVRSELLEQLDRIAESADDTLYDALVALRAAVASDIERRSADLARLARYTPPETAPALVLAHRLYGPTALESRSDDLVARNRLPHPLFVAGGVELEVLSD</sequence>
<dbReference type="Pfam" id="PF07157">
    <property type="entry name" value="DNA_circ_N"/>
    <property type="match status" value="1"/>
</dbReference>
<organism evidence="2 3">
    <name type="scientific">Stagnimonas aquatica</name>
    <dbReference type="NCBI Taxonomy" id="2689987"/>
    <lineage>
        <taxon>Bacteria</taxon>
        <taxon>Pseudomonadati</taxon>
        <taxon>Pseudomonadota</taxon>
        <taxon>Gammaproteobacteria</taxon>
        <taxon>Nevskiales</taxon>
        <taxon>Nevskiaceae</taxon>
        <taxon>Stagnimonas</taxon>
    </lineage>
</organism>
<dbReference type="InParanoid" id="A0A3N0V798"/>
<dbReference type="EMBL" id="RJVO01000006">
    <property type="protein sequence ID" value="ROH88667.1"/>
    <property type="molecule type" value="Genomic_DNA"/>
</dbReference>
<dbReference type="Proteomes" id="UP000282106">
    <property type="component" value="Unassembled WGS sequence"/>
</dbReference>
<comment type="caution">
    <text evidence="2">The sequence shown here is derived from an EMBL/GenBank/DDBJ whole genome shotgun (WGS) entry which is preliminary data.</text>
</comment>
<keyword evidence="3" id="KW-1185">Reference proteome</keyword>
<evidence type="ECO:0000313" key="2">
    <source>
        <dbReference type="EMBL" id="ROH88667.1"/>
    </source>
</evidence>
<evidence type="ECO:0000313" key="3">
    <source>
        <dbReference type="Proteomes" id="UP000282106"/>
    </source>
</evidence>
<evidence type="ECO:0000259" key="1">
    <source>
        <dbReference type="Pfam" id="PF07157"/>
    </source>
</evidence>